<reference evidence="1 2" key="1">
    <citation type="submission" date="2017-11" db="EMBL/GenBank/DDBJ databases">
        <title>De-novo sequencing of pomegranate (Punica granatum L.) genome.</title>
        <authorList>
            <person name="Akparov Z."/>
            <person name="Amiraslanov A."/>
            <person name="Hajiyeva S."/>
            <person name="Abbasov M."/>
            <person name="Kaur K."/>
            <person name="Hamwieh A."/>
            <person name="Solovyev V."/>
            <person name="Salamov A."/>
            <person name="Braich B."/>
            <person name="Kosarev P."/>
            <person name="Mahmoud A."/>
            <person name="Hajiyev E."/>
            <person name="Babayeva S."/>
            <person name="Izzatullayeva V."/>
            <person name="Mammadov A."/>
            <person name="Mammadov A."/>
            <person name="Sharifova S."/>
            <person name="Ojaghi J."/>
            <person name="Eynullazada K."/>
            <person name="Bayramov B."/>
            <person name="Abdulazimova A."/>
            <person name="Shahmuradov I."/>
        </authorList>
    </citation>
    <scope>NUCLEOTIDE SEQUENCE [LARGE SCALE GENOMIC DNA]</scope>
    <source>
        <strain evidence="2">cv. AG2017</strain>
        <tissue evidence="1">Leaf</tissue>
    </source>
</reference>
<dbReference type="Proteomes" id="UP000233551">
    <property type="component" value="Unassembled WGS sequence"/>
</dbReference>
<keyword evidence="2" id="KW-1185">Reference proteome</keyword>
<gene>
    <name evidence="1" type="ORF">CRG98_014833</name>
</gene>
<protein>
    <recommendedName>
        <fullName evidence="3">Copia protein</fullName>
    </recommendedName>
</protein>
<dbReference type="CDD" id="cd09272">
    <property type="entry name" value="RNase_HI_RT_Ty1"/>
    <property type="match status" value="1"/>
</dbReference>
<dbReference type="EMBL" id="PGOL01000795">
    <property type="protein sequence ID" value="PKI64764.1"/>
    <property type="molecule type" value="Genomic_DNA"/>
</dbReference>
<accession>A0A2I0K8A8</accession>
<evidence type="ECO:0008006" key="3">
    <source>
        <dbReference type="Google" id="ProtNLM"/>
    </source>
</evidence>
<sequence length="164" mass="18729">MILVKLDAFCDSNWASCPFTHRFITKYFVTLGGCPISWKTKKQMTVSRSSTEAEYRAMATAVSEIVWLRSLLSSLGVHMATPTHLFCDNQAALHIAANPVFHEQTKHIEIDCHFIREHIKTGLVTTEHLPTRLQLADIFTKALDRDHFRFILSKLDIRNPHAPI</sequence>
<evidence type="ECO:0000313" key="1">
    <source>
        <dbReference type="EMBL" id="PKI64764.1"/>
    </source>
</evidence>
<name>A0A2I0K8A8_PUNGR</name>
<evidence type="ECO:0000313" key="2">
    <source>
        <dbReference type="Proteomes" id="UP000233551"/>
    </source>
</evidence>
<dbReference type="AlphaFoldDB" id="A0A2I0K8A8"/>
<dbReference type="PANTHER" id="PTHR11439:SF498">
    <property type="entry name" value="DNAK FAMILY PROTEIN"/>
    <property type="match status" value="1"/>
</dbReference>
<organism evidence="1 2">
    <name type="scientific">Punica granatum</name>
    <name type="common">Pomegranate</name>
    <dbReference type="NCBI Taxonomy" id="22663"/>
    <lineage>
        <taxon>Eukaryota</taxon>
        <taxon>Viridiplantae</taxon>
        <taxon>Streptophyta</taxon>
        <taxon>Embryophyta</taxon>
        <taxon>Tracheophyta</taxon>
        <taxon>Spermatophyta</taxon>
        <taxon>Magnoliopsida</taxon>
        <taxon>eudicotyledons</taxon>
        <taxon>Gunneridae</taxon>
        <taxon>Pentapetalae</taxon>
        <taxon>rosids</taxon>
        <taxon>malvids</taxon>
        <taxon>Myrtales</taxon>
        <taxon>Lythraceae</taxon>
        <taxon>Punica</taxon>
    </lineage>
</organism>
<dbReference type="PANTHER" id="PTHR11439">
    <property type="entry name" value="GAG-POL-RELATED RETROTRANSPOSON"/>
    <property type="match status" value="1"/>
</dbReference>
<comment type="caution">
    <text evidence="1">The sequence shown here is derived from an EMBL/GenBank/DDBJ whole genome shotgun (WGS) entry which is preliminary data.</text>
</comment>
<dbReference type="STRING" id="22663.A0A2I0K8A8"/>
<proteinExistence type="predicted"/>